<dbReference type="Gene3D" id="3.30.450.60">
    <property type="match status" value="1"/>
</dbReference>
<comment type="similarity">
    <text evidence="1 10">Belongs to the adaptor complexes medium subunit family. Delta-COP subfamily.</text>
</comment>
<comment type="subcellular location">
    <subcellularLocation>
        <location evidence="10 11">Cytoplasm</location>
    </subcellularLocation>
    <subcellularLocation>
        <location evidence="10 11">Cytoplasmic vesicle</location>
        <location evidence="10 11">COPI-coated vesicle membrane</location>
        <topology evidence="10 11">Peripheral membrane protein</topology>
        <orientation evidence="10 11">Cytoplasmic side</orientation>
    </subcellularLocation>
    <subcellularLocation>
        <location evidence="10 11">Golgi apparatus membrane</location>
        <topology evidence="10 11">Peripheral membrane protein</topology>
        <orientation evidence="10 11">Cytoplasmic side</orientation>
    </subcellularLocation>
</comment>
<evidence type="ECO:0000256" key="10">
    <source>
        <dbReference type="RuleBase" id="RU364018"/>
    </source>
</evidence>
<dbReference type="EMBL" id="MQVM01000174">
    <property type="protein sequence ID" value="ONH70278.1"/>
    <property type="molecule type" value="Genomic_DNA"/>
</dbReference>
<dbReference type="PANTHER" id="PTHR10121:SF0">
    <property type="entry name" value="COATOMER SUBUNIT DELTA"/>
    <property type="match status" value="1"/>
</dbReference>
<gene>
    <name evidence="18" type="ORF">BOH78_5087</name>
    <name evidence="17" type="ORF">BOH78_5308</name>
    <name evidence="16" type="ORF">BOH78_5353</name>
    <name evidence="15" type="ORF">JL09_g1980</name>
</gene>
<evidence type="ECO:0000256" key="7">
    <source>
        <dbReference type="ARBA" id="ARBA00023034"/>
    </source>
</evidence>
<dbReference type="PANTHER" id="PTHR10121">
    <property type="entry name" value="COATOMER SUBUNIT DELTA"/>
    <property type="match status" value="1"/>
</dbReference>
<feature type="compositionally biased region" description="Polar residues" evidence="13">
    <location>
        <begin position="256"/>
        <end position="279"/>
    </location>
</feature>
<reference evidence="20" key="3">
    <citation type="journal article" date="2017" name="Genome Announc.">
        <title>Genome sequences of Cyberlindnera fabianii 65, Pichia kudriavzevii 129, and Saccharomyces cerevisiae 131 isolated from fermented masau fruits in Zimbabwe.</title>
        <authorList>
            <person name="van Rijswijck I.M.H."/>
            <person name="Derks M.F.L."/>
            <person name="Abee T."/>
            <person name="de Ridder D."/>
            <person name="Smid E.J."/>
        </authorList>
    </citation>
    <scope>NUCLEOTIDE SEQUENCE [LARGE SCALE GENOMIC DNA]</scope>
    <source>
        <strain evidence="20">129</strain>
    </source>
</reference>
<comment type="function">
    <text evidence="10">The coatomer is a cytosolic protein complex that binds to dilysine motifs and reversibly associates with Golgi non-clathrin-coated vesicles, which further mediate biosynthetic protein transport from the ER, via the Golgi up to the trans Golgi network. Coatomer complex is required for budding from Golgi membranes, and is essential for the retrograde Golgi-to-ER transport of dilysine-tagged proteins.</text>
</comment>
<evidence type="ECO:0000313" key="18">
    <source>
        <dbReference type="EMBL" id="ONH70638.1"/>
    </source>
</evidence>
<dbReference type="GO" id="GO:0030126">
    <property type="term" value="C:COPI vesicle coat"/>
    <property type="evidence" value="ECO:0007669"/>
    <property type="project" value="UniProtKB-UniRule"/>
</dbReference>
<feature type="region of interest" description="Disordered" evidence="13">
    <location>
        <begin position="189"/>
        <end position="279"/>
    </location>
</feature>
<evidence type="ECO:0000256" key="5">
    <source>
        <dbReference type="ARBA" id="ARBA00022892"/>
    </source>
</evidence>
<dbReference type="Pfam" id="PF01217">
    <property type="entry name" value="Clat_adaptor_s"/>
    <property type="match status" value="1"/>
</dbReference>
<dbReference type="PROSITE" id="PS51072">
    <property type="entry name" value="MHD"/>
    <property type="match status" value="1"/>
</dbReference>
<dbReference type="VEuPathDB" id="FungiDB:C5L36_0B00670"/>
<keyword evidence="9 10" id="KW-0968">Cytoplasmic vesicle</keyword>
<dbReference type="EMBL" id="MQVM01000150">
    <property type="protein sequence ID" value="ONH70323.1"/>
    <property type="molecule type" value="Genomic_DNA"/>
</dbReference>
<evidence type="ECO:0000256" key="8">
    <source>
        <dbReference type="ARBA" id="ARBA00023136"/>
    </source>
</evidence>
<dbReference type="SUPFAM" id="SSF49447">
    <property type="entry name" value="Second domain of Mu2 adaptin subunit (ap50) of ap2 adaptor"/>
    <property type="match status" value="1"/>
</dbReference>
<sequence>MVVLAASVCTHGGKPIISRQFRDLTKERVMTLLANFPTLLSESNNSQQTSVEDEYVRYMYQPLEEFYVVLITNKHSNILQDIDTLHLFSQSITSILRHVDEKEIYENCFELLSAFDEIICLGYKENLTSSQVINFLEMDSHEERIQEIIERNKELEAAEASKKKAVELQFKEMMKKSNPHALDQFQQQQNFYSPPPPQNVYTEPEPELQHHHSTLANNNKRSGGMQLGRKQSAFGDNQPLLVNPSASTRRIEQPLYQEQDSRTQSSSLTPANKQPQIENNGILLTVNEKYSAQISREGTVTSAEVKGDLQIRISNPELAKAQIKLSLNDSSEFSTQYKTHPNVDKKLFNSNSIIGLKDPTKPFPSNDLNLGVLRWRSTLKKTDSEDASGLLPIILTTWVNNNNDGTIGLTFEYEVNTAKNVDEVIIIIPIVNASLESSENDNASLQFTDDGVYIKLTNLLETQSGSFEILCKNTDDEEALFPMEVSFSELKEIDSLKQGSGLVVESVISTDSQDALPYDIYINASNESYYIV</sequence>
<dbReference type="GO" id="GO:0006888">
    <property type="term" value="P:endoplasmic reticulum to Golgi vesicle-mediated transport"/>
    <property type="evidence" value="ECO:0007669"/>
    <property type="project" value="EnsemblFungi"/>
</dbReference>
<keyword evidence="8 10" id="KW-0472">Membrane</keyword>
<evidence type="ECO:0000313" key="17">
    <source>
        <dbReference type="EMBL" id="ONH70323.1"/>
    </source>
</evidence>
<dbReference type="InterPro" id="IPR028565">
    <property type="entry name" value="MHD"/>
</dbReference>
<dbReference type="GO" id="GO:0000139">
    <property type="term" value="C:Golgi membrane"/>
    <property type="evidence" value="ECO:0007669"/>
    <property type="project" value="UniProtKB-SubCell"/>
</dbReference>
<evidence type="ECO:0000256" key="9">
    <source>
        <dbReference type="ARBA" id="ARBA00023329"/>
    </source>
</evidence>
<dbReference type="InterPro" id="IPR011012">
    <property type="entry name" value="Longin-like_dom_sf"/>
</dbReference>
<feature type="coiled-coil region" evidence="12">
    <location>
        <begin position="138"/>
        <end position="165"/>
    </location>
</feature>
<evidence type="ECO:0000256" key="3">
    <source>
        <dbReference type="ARBA" id="ARBA00022448"/>
    </source>
</evidence>
<dbReference type="Proteomes" id="UP000189274">
    <property type="component" value="Unassembled WGS sequence"/>
</dbReference>
<dbReference type="eggNOG" id="KOG2635">
    <property type="taxonomic scope" value="Eukaryota"/>
</dbReference>
<dbReference type="InterPro" id="IPR027059">
    <property type="entry name" value="Coatomer_dsu"/>
</dbReference>
<accession>A0A099P189</accession>
<evidence type="ECO:0000313" key="15">
    <source>
        <dbReference type="EMBL" id="KGK38813.1"/>
    </source>
</evidence>
<dbReference type="Proteomes" id="UP000029867">
    <property type="component" value="Unassembled WGS sequence"/>
</dbReference>
<evidence type="ECO:0000256" key="4">
    <source>
        <dbReference type="ARBA" id="ARBA00022490"/>
    </source>
</evidence>
<keyword evidence="7 10" id="KW-0333">Golgi apparatus</keyword>
<keyword evidence="5 10" id="KW-0931">ER-Golgi transport</keyword>
<dbReference type="HOGENOM" id="CLU_019988_3_0_1"/>
<protein>
    <recommendedName>
        <fullName evidence="10">Coatomer subunit delta</fullName>
    </recommendedName>
</protein>
<dbReference type="CDD" id="cd14830">
    <property type="entry name" value="Delta_COP_N"/>
    <property type="match status" value="1"/>
</dbReference>
<evidence type="ECO:0000313" key="19">
    <source>
        <dbReference type="Proteomes" id="UP000029867"/>
    </source>
</evidence>
<organism evidence="15 19">
    <name type="scientific">Pichia kudriavzevii</name>
    <name type="common">Yeast</name>
    <name type="synonym">Issatchenkia orientalis</name>
    <dbReference type="NCBI Taxonomy" id="4909"/>
    <lineage>
        <taxon>Eukaryota</taxon>
        <taxon>Fungi</taxon>
        <taxon>Dikarya</taxon>
        <taxon>Ascomycota</taxon>
        <taxon>Saccharomycotina</taxon>
        <taxon>Pichiomycetes</taxon>
        <taxon>Pichiales</taxon>
        <taxon>Pichiaceae</taxon>
        <taxon>Pichia</taxon>
    </lineage>
</organism>
<dbReference type="FunFam" id="3.30.450.60:FF:000003">
    <property type="entry name" value="Coatomer subunit delta"/>
    <property type="match status" value="1"/>
</dbReference>
<keyword evidence="6 10" id="KW-0653">Protein transport</keyword>
<evidence type="ECO:0000259" key="14">
    <source>
        <dbReference type="PROSITE" id="PS51072"/>
    </source>
</evidence>
<reference evidence="15" key="2">
    <citation type="submission" date="2014-08" db="EMBL/GenBank/DDBJ databases">
        <title>Exploiting Issatchenkia orientalis SD108 for Succinic Acid Production.</title>
        <authorList>
            <person name="Xiao H."/>
            <person name="Shao Z."/>
            <person name="Jiang Y."/>
            <person name="Dole S."/>
            <person name="Zhao H."/>
        </authorList>
    </citation>
    <scope>NUCLEOTIDE SEQUENCE [LARGE SCALE GENOMIC DNA]</scope>
    <source>
        <strain evidence="15">SD108</strain>
    </source>
</reference>
<dbReference type="CDD" id="cd09254">
    <property type="entry name" value="AP_delta-COPI_MHD"/>
    <property type="match status" value="1"/>
</dbReference>
<dbReference type="AlphaFoldDB" id="A0A099P189"/>
<dbReference type="GO" id="GO:0090167">
    <property type="term" value="P:Golgi distribution to daughter cells"/>
    <property type="evidence" value="ECO:0007669"/>
    <property type="project" value="EnsemblFungi"/>
</dbReference>
<dbReference type="Pfam" id="PF00928">
    <property type="entry name" value="Adap_comp_sub"/>
    <property type="match status" value="1"/>
</dbReference>
<dbReference type="InterPro" id="IPR022775">
    <property type="entry name" value="AP_mu_sigma_su"/>
</dbReference>
<keyword evidence="3 10" id="KW-0813">Transport</keyword>
<dbReference type="GO" id="GO:0015031">
    <property type="term" value="P:protein transport"/>
    <property type="evidence" value="ECO:0007669"/>
    <property type="project" value="UniProtKB-KW"/>
</dbReference>
<keyword evidence="4 10" id="KW-0963">Cytoplasm</keyword>
<evidence type="ECO:0000256" key="1">
    <source>
        <dbReference type="ARBA" id="ARBA00010516"/>
    </source>
</evidence>
<comment type="caution">
    <text evidence="15">The sequence shown here is derived from an EMBL/GenBank/DDBJ whole genome shotgun (WGS) entry which is preliminary data.</text>
</comment>
<dbReference type="Gene3D" id="2.60.40.1170">
    <property type="entry name" value="Mu homology domain, subdomain B"/>
    <property type="match status" value="2"/>
</dbReference>
<evidence type="ECO:0000256" key="13">
    <source>
        <dbReference type="SAM" id="MobiDB-lite"/>
    </source>
</evidence>
<evidence type="ECO:0000256" key="11">
    <source>
        <dbReference type="RuleBase" id="RU366052"/>
    </source>
</evidence>
<reference evidence="16" key="4">
    <citation type="submission" date="2017-01" db="EMBL/GenBank/DDBJ databases">
        <authorList>
            <person name="Mah S.A."/>
            <person name="Swanson W.J."/>
            <person name="Moy G.W."/>
            <person name="Vacquier V.D."/>
        </authorList>
    </citation>
    <scope>NUCLEOTIDE SEQUENCE [LARGE SCALE GENOMIC DNA]</scope>
    <source>
        <strain evidence="16">129</strain>
    </source>
</reference>
<dbReference type="GO" id="GO:0006890">
    <property type="term" value="P:retrograde vesicle-mediated transport, Golgi to endoplasmic reticulum"/>
    <property type="evidence" value="ECO:0007669"/>
    <property type="project" value="UniProtKB-UniRule"/>
</dbReference>
<keyword evidence="12" id="KW-0175">Coiled coil</keyword>
<feature type="domain" description="MHD" evidence="14">
    <location>
        <begin position="279"/>
        <end position="532"/>
    </location>
</feature>
<comment type="subunit">
    <text evidence="2 10">Oligomeric complex that consists of at least the alpha, beta, beta', gamma, delta, epsilon and zeta subunits.</text>
</comment>
<name>A0A099P189_PICKU</name>
<reference evidence="19" key="1">
    <citation type="journal article" date="2014" name="Microb. Cell Fact.">
        <title>Exploiting Issatchenkia orientalis SD108 for succinic acid production.</title>
        <authorList>
            <person name="Xiao H."/>
            <person name="Shao Z."/>
            <person name="Jiang Y."/>
            <person name="Dole S."/>
            <person name="Zhao H."/>
        </authorList>
    </citation>
    <scope>NUCLEOTIDE SEQUENCE [LARGE SCALE GENOMIC DNA]</scope>
    <source>
        <strain evidence="19">SD108</strain>
    </source>
</reference>
<evidence type="ECO:0000256" key="2">
    <source>
        <dbReference type="ARBA" id="ARBA00011775"/>
    </source>
</evidence>
<proteinExistence type="inferred from homology"/>
<dbReference type="InterPro" id="IPR036168">
    <property type="entry name" value="AP2_Mu_C_sf"/>
</dbReference>
<dbReference type="SUPFAM" id="SSF64356">
    <property type="entry name" value="SNARE-like"/>
    <property type="match status" value="1"/>
</dbReference>
<evidence type="ECO:0000313" key="20">
    <source>
        <dbReference type="Proteomes" id="UP000189274"/>
    </source>
</evidence>
<evidence type="ECO:0000256" key="6">
    <source>
        <dbReference type="ARBA" id="ARBA00022927"/>
    </source>
</evidence>
<evidence type="ECO:0000256" key="12">
    <source>
        <dbReference type="SAM" id="Coils"/>
    </source>
</evidence>
<dbReference type="EMBL" id="MQVM01000073">
    <property type="protein sequence ID" value="ONH70638.1"/>
    <property type="molecule type" value="Genomic_DNA"/>
</dbReference>
<evidence type="ECO:0000313" key="16">
    <source>
        <dbReference type="EMBL" id="ONH70278.1"/>
    </source>
</evidence>
<dbReference type="EMBL" id="JQFK01000015">
    <property type="protein sequence ID" value="KGK38813.1"/>
    <property type="molecule type" value="Genomic_DNA"/>
</dbReference>